<evidence type="ECO:0000313" key="11">
    <source>
        <dbReference type="Proteomes" id="UP001472677"/>
    </source>
</evidence>
<dbReference type="SUPFAM" id="SSF52540">
    <property type="entry name" value="P-loop containing nucleoside triphosphate hydrolases"/>
    <property type="match status" value="1"/>
</dbReference>
<feature type="domain" description="R13L1/DRL21-like LRR repeat region" evidence="9">
    <location>
        <begin position="485"/>
        <end position="612"/>
    </location>
</feature>
<name>A0ABR2FX08_9ROSI</name>
<dbReference type="InterPro" id="IPR027417">
    <property type="entry name" value="P-loop_NTPase"/>
</dbReference>
<comment type="caution">
    <text evidence="10">The sequence shown here is derived from an EMBL/GenBank/DDBJ whole genome shotgun (WGS) entry which is preliminary data.</text>
</comment>
<proteinExistence type="predicted"/>
<evidence type="ECO:0000259" key="8">
    <source>
        <dbReference type="Pfam" id="PF18052"/>
    </source>
</evidence>
<dbReference type="PANTHER" id="PTHR36766:SF40">
    <property type="entry name" value="DISEASE RESISTANCE PROTEIN RGA3"/>
    <property type="match status" value="1"/>
</dbReference>
<evidence type="ECO:0000259" key="7">
    <source>
        <dbReference type="Pfam" id="PF00931"/>
    </source>
</evidence>
<dbReference type="Gene3D" id="3.40.50.300">
    <property type="entry name" value="P-loop containing nucleotide triphosphate hydrolases"/>
    <property type="match status" value="1"/>
</dbReference>
<reference evidence="10 11" key="1">
    <citation type="journal article" date="2024" name="G3 (Bethesda)">
        <title>Genome assembly of Hibiscus sabdariffa L. provides insights into metabolisms of medicinal natural products.</title>
        <authorList>
            <person name="Kim T."/>
        </authorList>
    </citation>
    <scope>NUCLEOTIDE SEQUENCE [LARGE SCALE GENOMIC DNA]</scope>
    <source>
        <strain evidence="10">TK-2024</strain>
        <tissue evidence="10">Old leaves</tissue>
    </source>
</reference>
<evidence type="ECO:0000256" key="3">
    <source>
        <dbReference type="ARBA" id="ARBA00022741"/>
    </source>
</evidence>
<dbReference type="EMBL" id="JBBPBM010000004">
    <property type="protein sequence ID" value="KAK8588798.1"/>
    <property type="molecule type" value="Genomic_DNA"/>
</dbReference>
<dbReference type="InterPro" id="IPR032675">
    <property type="entry name" value="LRR_dom_sf"/>
</dbReference>
<dbReference type="PRINTS" id="PR00364">
    <property type="entry name" value="DISEASERSIST"/>
</dbReference>
<evidence type="ECO:0000313" key="10">
    <source>
        <dbReference type="EMBL" id="KAK8588798.1"/>
    </source>
</evidence>
<feature type="coiled-coil region" evidence="6">
    <location>
        <begin position="35"/>
        <end position="86"/>
    </location>
</feature>
<dbReference type="Pfam" id="PF25019">
    <property type="entry name" value="LRR_R13L1-DRL21"/>
    <property type="match status" value="1"/>
</dbReference>
<accession>A0ABR2FX08</accession>
<protein>
    <recommendedName>
        <fullName evidence="12">Disease resistance protein RGA3</fullName>
    </recommendedName>
</protein>
<dbReference type="InterPro" id="IPR002182">
    <property type="entry name" value="NB-ARC"/>
</dbReference>
<dbReference type="SUPFAM" id="SSF52058">
    <property type="entry name" value="L domain-like"/>
    <property type="match status" value="1"/>
</dbReference>
<evidence type="ECO:0000256" key="1">
    <source>
        <dbReference type="ARBA" id="ARBA00022614"/>
    </source>
</evidence>
<evidence type="ECO:0000256" key="2">
    <source>
        <dbReference type="ARBA" id="ARBA00022737"/>
    </source>
</evidence>
<dbReference type="Pfam" id="PF00931">
    <property type="entry name" value="NB-ARC"/>
    <property type="match status" value="1"/>
</dbReference>
<evidence type="ECO:0000259" key="9">
    <source>
        <dbReference type="Pfam" id="PF25019"/>
    </source>
</evidence>
<gene>
    <name evidence="10" type="ORF">V6N12_023212</name>
</gene>
<organism evidence="10 11">
    <name type="scientific">Hibiscus sabdariffa</name>
    <name type="common">roselle</name>
    <dbReference type="NCBI Taxonomy" id="183260"/>
    <lineage>
        <taxon>Eukaryota</taxon>
        <taxon>Viridiplantae</taxon>
        <taxon>Streptophyta</taxon>
        <taxon>Embryophyta</taxon>
        <taxon>Tracheophyta</taxon>
        <taxon>Spermatophyta</taxon>
        <taxon>Magnoliopsida</taxon>
        <taxon>eudicotyledons</taxon>
        <taxon>Gunneridae</taxon>
        <taxon>Pentapetalae</taxon>
        <taxon>rosids</taxon>
        <taxon>malvids</taxon>
        <taxon>Malvales</taxon>
        <taxon>Malvaceae</taxon>
        <taxon>Malvoideae</taxon>
        <taxon>Hibiscus</taxon>
    </lineage>
</organism>
<keyword evidence="6" id="KW-0175">Coiled coil</keyword>
<keyword evidence="4" id="KW-0611">Plant defense</keyword>
<feature type="domain" description="Disease resistance N-terminal" evidence="8">
    <location>
        <begin position="13"/>
        <end position="96"/>
    </location>
</feature>
<dbReference type="Proteomes" id="UP001472677">
    <property type="component" value="Unassembled WGS sequence"/>
</dbReference>
<keyword evidence="1" id="KW-0433">Leucine-rich repeat</keyword>
<evidence type="ECO:0008006" key="12">
    <source>
        <dbReference type="Google" id="ProtNLM"/>
    </source>
</evidence>
<keyword evidence="3" id="KW-0547">Nucleotide-binding</keyword>
<keyword evidence="5" id="KW-0067">ATP-binding</keyword>
<dbReference type="Pfam" id="PF18052">
    <property type="entry name" value="Rx_N"/>
    <property type="match status" value="1"/>
</dbReference>
<evidence type="ECO:0000256" key="5">
    <source>
        <dbReference type="ARBA" id="ARBA00022840"/>
    </source>
</evidence>
<evidence type="ECO:0000256" key="4">
    <source>
        <dbReference type="ARBA" id="ARBA00022821"/>
    </source>
</evidence>
<feature type="domain" description="NB-ARC" evidence="7">
    <location>
        <begin position="190"/>
        <end position="348"/>
    </location>
</feature>
<dbReference type="InterPro" id="IPR056789">
    <property type="entry name" value="LRR_R13L1-DRL21"/>
</dbReference>
<sequence>MAEAIAFDIAAGLITKLGSRALSQIGLWWNLKDDLDDLKRTISAINAVLLDAEEKSVTSNLVRVWLQELKDALYDAEDLLDDVHTETLRKDLMSGNKLTKEVRVFFSSSNQFAYGLKMGRKIKAIQARFTSIQSQTSGLNLVQRDPLVETSFMAKKRQQTHSFVRKDEIIGRDDDKAALLRLLLNTEFQSEENVHFLPIVGIGGLGKTALAQFLYNHDMVKDHFKLRMWVCVSDVFDVKTIITNIIKSLTNQAPDQNLEMDQLQKQLRDKIDGEEYLLVLDDIWNEEGEQWFRLKKLLMGGARGSRIIITTRSHRVAKITSKCEPYVLKGLSDDDAWSLFKEIAFEQRCADSTNPIFLEIGKQILERYLRVLDLYRLELNTIPGTIHKLKHLRYLDLSWNKELKILPKSICKIQNLQVLRLDYCRSLEELPKKIEKLVNLTHLLCDECSGLTHMPRGIGKLTSLETLSLFVVDKDGSHGVAAADLSELSGLNNLRGELWITNLGFVKNAREEFRAANLKEKQHLQSLVLQWRRTIPYFGDADDADDEDKSLEDLQPHPNLKKLRVQGWRGDAKLPSWLQHLTNLQSLHLSDMPNVASLPNEMSCLTNLQFLKHGSSAHARRLSRLYIRACNHWTIDNPATIAKNNISGLILIAKSCGNDVSRLTFWLSNAIVLREIISQAFSNSSNLSRLTRLAEFDSCNGRREKVVGAGIRLQRAGSFSLDLWKNAFENALQLIFPLKEGGHECGCLPVIARMACWGELIGVSSSGYGTVCCKIRCSKVQSILRESADEIPIYSVSDPIIDSTVLPNPAGDLSFGSGAQL</sequence>
<evidence type="ECO:0000256" key="6">
    <source>
        <dbReference type="SAM" id="Coils"/>
    </source>
</evidence>
<dbReference type="Gene3D" id="3.80.10.10">
    <property type="entry name" value="Ribonuclease Inhibitor"/>
    <property type="match status" value="1"/>
</dbReference>
<keyword evidence="11" id="KW-1185">Reference proteome</keyword>
<dbReference type="PANTHER" id="PTHR36766">
    <property type="entry name" value="PLANT BROAD-SPECTRUM MILDEW RESISTANCE PROTEIN RPW8"/>
    <property type="match status" value="1"/>
</dbReference>
<keyword evidence="2" id="KW-0677">Repeat</keyword>
<dbReference type="Gene3D" id="1.20.5.4130">
    <property type="match status" value="1"/>
</dbReference>
<dbReference type="InterPro" id="IPR041118">
    <property type="entry name" value="Rx_N"/>
</dbReference>